<keyword evidence="1" id="KW-0472">Membrane</keyword>
<reference evidence="4 5" key="1">
    <citation type="submission" date="2020-07" db="EMBL/GenBank/DDBJ databases">
        <title>Description of Limosilactobacillus balticus sp. nov., Limosilactobacillus agrestis sp. nov., Limosilactobacillus albertensis sp. nov., Limosilactobacillus rudii sp. nov., Limosilactobacillus fastidiosus sp. nov., five novel Limosilactobacillus species isolated from the vertebrate gastrointestinal tract, and proposal of 6 subspecies of Limosilactobacillus reuteri adapted to the gastrointestinal tract of specific vertebrate hosts.</title>
        <authorList>
            <person name="Li F."/>
            <person name="Cheng C."/>
            <person name="Zheng J."/>
            <person name="Quevedo R.M."/>
            <person name="Li J."/>
            <person name="Roos S."/>
            <person name="Gaenzle M.G."/>
            <person name="Walter J."/>
        </authorList>
    </citation>
    <scope>NUCLEOTIDE SEQUENCE [LARGE SCALE GENOMIC DNA]</scope>
    <source>
        <strain evidence="3 4">WF-MA3-C</strain>
        <strain evidence="2 5">WF-MO7-1</strain>
    </source>
</reference>
<dbReference type="Pfam" id="PF06612">
    <property type="entry name" value="DUF1146"/>
    <property type="match status" value="1"/>
</dbReference>
<proteinExistence type="predicted"/>
<sequence length="76" mass="8498">MQMSGIKALVEIVIQLGMIWLTFTAIQGFRLERFFRQPPKTLPLAIVLLSTAIGYLCANFFIGFINAVSQLPGLLR</sequence>
<dbReference type="InterPro" id="IPR009526">
    <property type="entry name" value="DUF1146"/>
</dbReference>
<evidence type="ECO:0000313" key="2">
    <source>
        <dbReference type="EMBL" id="MBB1063028.1"/>
    </source>
</evidence>
<keyword evidence="1" id="KW-1133">Transmembrane helix</keyword>
<organism evidence="3 4">
    <name type="scientific">Limosilactobacillus fastidiosus</name>
    <dbReference type="NCBI Taxonomy" id="2759855"/>
    <lineage>
        <taxon>Bacteria</taxon>
        <taxon>Bacillati</taxon>
        <taxon>Bacillota</taxon>
        <taxon>Bacilli</taxon>
        <taxon>Lactobacillales</taxon>
        <taxon>Lactobacillaceae</taxon>
        <taxon>Limosilactobacillus</taxon>
    </lineage>
</organism>
<dbReference type="AlphaFoldDB" id="A0A7W3TYN7"/>
<evidence type="ECO:0000313" key="4">
    <source>
        <dbReference type="Proteomes" id="UP000518255"/>
    </source>
</evidence>
<comment type="caution">
    <text evidence="3">The sequence shown here is derived from an EMBL/GenBank/DDBJ whole genome shotgun (WGS) entry which is preliminary data.</text>
</comment>
<gene>
    <name evidence="3" type="ORF">H5R63_02765</name>
    <name evidence="2" type="ORF">H5R64_04420</name>
</gene>
<name>A0A7W3TYN7_9LACO</name>
<keyword evidence="1" id="KW-0812">Transmembrane</keyword>
<dbReference type="EMBL" id="JACIUY010000045">
    <property type="protein sequence ID" value="MBB1085719.1"/>
    <property type="molecule type" value="Genomic_DNA"/>
</dbReference>
<accession>A0A7W3TYN7</accession>
<feature type="transmembrane region" description="Helical" evidence="1">
    <location>
        <begin position="12"/>
        <end position="29"/>
    </location>
</feature>
<dbReference type="Proteomes" id="UP000544052">
    <property type="component" value="Unassembled WGS sequence"/>
</dbReference>
<dbReference type="Proteomes" id="UP000518255">
    <property type="component" value="Unassembled WGS sequence"/>
</dbReference>
<keyword evidence="5" id="KW-1185">Reference proteome</keyword>
<protein>
    <submittedName>
        <fullName evidence="3">DUF1146 domain-containing protein</fullName>
    </submittedName>
</protein>
<evidence type="ECO:0000313" key="5">
    <source>
        <dbReference type="Proteomes" id="UP000544052"/>
    </source>
</evidence>
<dbReference type="EMBL" id="JACIUZ010000031">
    <property type="protein sequence ID" value="MBB1063028.1"/>
    <property type="molecule type" value="Genomic_DNA"/>
</dbReference>
<evidence type="ECO:0000313" key="3">
    <source>
        <dbReference type="EMBL" id="MBB1085719.1"/>
    </source>
</evidence>
<evidence type="ECO:0000256" key="1">
    <source>
        <dbReference type="SAM" id="Phobius"/>
    </source>
</evidence>
<feature type="transmembrane region" description="Helical" evidence="1">
    <location>
        <begin position="41"/>
        <end position="65"/>
    </location>
</feature>